<dbReference type="InterPro" id="IPR025770">
    <property type="entry name" value="PPMT_MeTrfase"/>
</dbReference>
<gene>
    <name evidence="14" type="ORF">CVLEPA_LOCUS8561</name>
</gene>
<organism evidence="14 15">
    <name type="scientific">Clavelina lepadiformis</name>
    <name type="common">Light-bulb sea squirt</name>
    <name type="synonym">Ascidia lepadiformis</name>
    <dbReference type="NCBI Taxonomy" id="159417"/>
    <lineage>
        <taxon>Eukaryota</taxon>
        <taxon>Metazoa</taxon>
        <taxon>Chordata</taxon>
        <taxon>Tunicata</taxon>
        <taxon>Ascidiacea</taxon>
        <taxon>Aplousobranchia</taxon>
        <taxon>Clavelinidae</taxon>
        <taxon>Clavelina</taxon>
    </lineage>
</organism>
<evidence type="ECO:0000256" key="6">
    <source>
        <dbReference type="ARBA" id="ARBA00022679"/>
    </source>
</evidence>
<keyword evidence="8 13" id="KW-0812">Transmembrane</keyword>
<keyword evidence="13" id="KW-0256">Endoplasmic reticulum</keyword>
<evidence type="ECO:0000256" key="10">
    <source>
        <dbReference type="ARBA" id="ARBA00023136"/>
    </source>
</evidence>
<dbReference type="EMBL" id="CAWYQH010000057">
    <property type="protein sequence ID" value="CAK8678655.1"/>
    <property type="molecule type" value="Genomic_DNA"/>
</dbReference>
<reference evidence="14 15" key="1">
    <citation type="submission" date="2024-02" db="EMBL/GenBank/DDBJ databases">
        <authorList>
            <person name="Daric V."/>
            <person name="Darras S."/>
        </authorList>
    </citation>
    <scope>NUCLEOTIDE SEQUENCE [LARGE SCALE GENOMIC DNA]</scope>
</reference>
<comment type="similarity">
    <text evidence="3 13">Belongs to the class VI-like SAM-binding methyltransferase superfamily. Isoprenylcysteine carboxyl methyltransferase family.</text>
</comment>
<keyword evidence="9 13" id="KW-1133">Transmembrane helix</keyword>
<feature type="transmembrane region" description="Helical" evidence="13">
    <location>
        <begin position="7"/>
        <end position="24"/>
    </location>
</feature>
<evidence type="ECO:0000256" key="11">
    <source>
        <dbReference type="ARBA" id="ARBA00023572"/>
    </source>
</evidence>
<protein>
    <recommendedName>
        <fullName evidence="12 13">Protein-S-isoprenylcysteine O-methyltransferase</fullName>
        <ecNumber evidence="4 13">2.1.1.100</ecNumber>
    </recommendedName>
</protein>
<evidence type="ECO:0000313" key="15">
    <source>
        <dbReference type="Proteomes" id="UP001642483"/>
    </source>
</evidence>
<name>A0ABP0FG54_CLALP</name>
<dbReference type="Proteomes" id="UP001642483">
    <property type="component" value="Unassembled WGS sequence"/>
</dbReference>
<sequence>MIIHAKVALLSMLATFSWNGIFRIHQYSSFYFTSTAIILFVATHGVLLIWSYKFLIQHMWRAYLFGAFLWIGANIVWHAPPLYLSTGLYICLLSTFHLGEYLATALFNPTTITIDSFLLNHSVEFNLALAVSWLEHGILVFICPGMKSCAWITTVGFLLTFTGDFVRKLAMYTAGKSFNHIVQYQKEESHGLVTSGVYGLVRHPSYTGWFIWSISTQILLCNPVCCVAYAIASWKFFSERIFYEESTLLNFFGQDYVNYQKKVPSGIPFVSGFILQYRS</sequence>
<accession>A0ABP0FG54</accession>
<keyword evidence="6" id="KW-0808">Transferase</keyword>
<evidence type="ECO:0000313" key="14">
    <source>
        <dbReference type="EMBL" id="CAK8678655.1"/>
    </source>
</evidence>
<dbReference type="Gene3D" id="1.20.120.1630">
    <property type="match status" value="1"/>
</dbReference>
<dbReference type="Pfam" id="PF04140">
    <property type="entry name" value="ICMT"/>
    <property type="match status" value="1"/>
</dbReference>
<dbReference type="PANTHER" id="PTHR12714">
    <property type="entry name" value="PROTEIN-S ISOPRENYLCYSTEINE O-METHYLTRANSFERASE"/>
    <property type="match status" value="1"/>
</dbReference>
<evidence type="ECO:0000256" key="4">
    <source>
        <dbReference type="ARBA" id="ARBA00012151"/>
    </source>
</evidence>
<comment type="subcellular location">
    <subcellularLocation>
        <location evidence="13">Endoplasmic reticulum membrane</location>
        <topology evidence="13">Multi-pass membrane protein</topology>
    </subcellularLocation>
    <subcellularLocation>
        <location evidence="2">Membrane</location>
        <topology evidence="2">Multi-pass membrane protein</topology>
    </subcellularLocation>
</comment>
<evidence type="ECO:0000256" key="13">
    <source>
        <dbReference type="RuleBase" id="RU362022"/>
    </source>
</evidence>
<dbReference type="InterPro" id="IPR007269">
    <property type="entry name" value="ICMT_MeTrfase"/>
</dbReference>
<comment type="caution">
    <text evidence="14">The sequence shown here is derived from an EMBL/GenBank/DDBJ whole genome shotgun (WGS) entry which is preliminary data.</text>
</comment>
<feature type="transmembrane region" description="Helical" evidence="13">
    <location>
        <begin position="62"/>
        <end position="79"/>
    </location>
</feature>
<keyword evidence="10 13" id="KW-0472">Membrane</keyword>
<evidence type="ECO:0000256" key="8">
    <source>
        <dbReference type="ARBA" id="ARBA00022692"/>
    </source>
</evidence>
<evidence type="ECO:0000256" key="9">
    <source>
        <dbReference type="ARBA" id="ARBA00022989"/>
    </source>
</evidence>
<comment type="function">
    <text evidence="11">Catalyzes the post-translational methylation of isoprenylated C-terminal cysteine residues.</text>
</comment>
<keyword evidence="15" id="KW-1185">Reference proteome</keyword>
<feature type="transmembrane region" description="Helical" evidence="13">
    <location>
        <begin position="209"/>
        <end position="232"/>
    </location>
</feature>
<keyword evidence="7 13" id="KW-0949">S-adenosyl-L-methionine</keyword>
<comment type="catalytic activity">
    <reaction evidence="1 13">
        <text>[protein]-C-terminal S-[(2E,6E)-farnesyl]-L-cysteine + S-adenosyl-L-methionine = [protein]-C-terminal S-[(2E,6E)-farnesyl]-L-cysteine methyl ester + S-adenosyl-L-homocysteine</text>
        <dbReference type="Rhea" id="RHEA:21672"/>
        <dbReference type="Rhea" id="RHEA-COMP:12125"/>
        <dbReference type="Rhea" id="RHEA-COMP:12126"/>
        <dbReference type="ChEBI" id="CHEBI:57856"/>
        <dbReference type="ChEBI" id="CHEBI:59789"/>
        <dbReference type="ChEBI" id="CHEBI:90510"/>
        <dbReference type="ChEBI" id="CHEBI:90511"/>
        <dbReference type="EC" id="2.1.1.100"/>
    </reaction>
</comment>
<dbReference type="PROSITE" id="PS51564">
    <property type="entry name" value="SAM_ICMT"/>
    <property type="match status" value="1"/>
</dbReference>
<keyword evidence="5 13" id="KW-0489">Methyltransferase</keyword>
<proteinExistence type="inferred from homology"/>
<dbReference type="EC" id="2.1.1.100" evidence="4 13"/>
<feature type="transmembrane region" description="Helical" evidence="13">
    <location>
        <begin position="30"/>
        <end position="50"/>
    </location>
</feature>
<evidence type="ECO:0000256" key="5">
    <source>
        <dbReference type="ARBA" id="ARBA00022603"/>
    </source>
</evidence>
<evidence type="ECO:0000256" key="12">
    <source>
        <dbReference type="ARBA" id="ARBA00023656"/>
    </source>
</evidence>
<evidence type="ECO:0000256" key="3">
    <source>
        <dbReference type="ARBA" id="ARBA00009140"/>
    </source>
</evidence>
<dbReference type="PANTHER" id="PTHR12714:SF9">
    <property type="entry name" value="PROTEIN-S-ISOPRENYLCYSTEINE O-METHYLTRANSFERASE"/>
    <property type="match status" value="1"/>
</dbReference>
<evidence type="ECO:0000256" key="1">
    <source>
        <dbReference type="ARBA" id="ARBA00001450"/>
    </source>
</evidence>
<evidence type="ECO:0000256" key="7">
    <source>
        <dbReference type="ARBA" id="ARBA00022691"/>
    </source>
</evidence>
<evidence type="ECO:0000256" key="2">
    <source>
        <dbReference type="ARBA" id="ARBA00004141"/>
    </source>
</evidence>